<dbReference type="RefSeq" id="WP_173197077.1">
    <property type="nucleotide sequence ID" value="NZ_JABFCX010000002.1"/>
</dbReference>
<dbReference type="EMBL" id="JABFCX010000002">
    <property type="protein sequence ID" value="NNU15541.1"/>
    <property type="molecule type" value="Genomic_DNA"/>
</dbReference>
<keyword evidence="2" id="KW-0732">Signal</keyword>
<feature type="chain" id="PRO_5030855187" evidence="2">
    <location>
        <begin position="31"/>
        <end position="333"/>
    </location>
</feature>
<dbReference type="PANTHER" id="PTHR43976:SF9">
    <property type="entry name" value="OXIDOREDUCTASE"/>
    <property type="match status" value="1"/>
</dbReference>
<dbReference type="InterPro" id="IPR036291">
    <property type="entry name" value="NAD(P)-bd_dom_sf"/>
</dbReference>
<evidence type="ECO:0000313" key="4">
    <source>
        <dbReference type="Proteomes" id="UP000536835"/>
    </source>
</evidence>
<dbReference type="InterPro" id="IPR006311">
    <property type="entry name" value="TAT_signal"/>
</dbReference>
<evidence type="ECO:0000256" key="1">
    <source>
        <dbReference type="RuleBase" id="RU000363"/>
    </source>
</evidence>
<evidence type="ECO:0000313" key="3">
    <source>
        <dbReference type="EMBL" id="NNU15541.1"/>
    </source>
</evidence>
<evidence type="ECO:0000256" key="2">
    <source>
        <dbReference type="SAM" id="SignalP"/>
    </source>
</evidence>
<reference evidence="3 4" key="1">
    <citation type="submission" date="2020-05" db="EMBL/GenBank/DDBJ databases">
        <title>Parvularcula mediterraneae sp. nov., isolated from polypropylene straw from shallow seawater of the seashore of Laganas in Zakynthos island, Greece.</title>
        <authorList>
            <person name="Szabo I."/>
            <person name="Al-Omari J."/>
            <person name="Rado J."/>
            <person name="Szerdahelyi G.S."/>
        </authorList>
    </citation>
    <scope>NUCLEOTIDE SEQUENCE [LARGE SCALE GENOMIC DNA]</scope>
    <source>
        <strain evidence="3 4">ZS-1/3</strain>
    </source>
</reference>
<dbReference type="AlphaFoldDB" id="A0A7Y3RK73"/>
<keyword evidence="4" id="KW-1185">Reference proteome</keyword>
<dbReference type="CDD" id="cd05374">
    <property type="entry name" value="17beta-HSD-like_SDR_c"/>
    <property type="match status" value="1"/>
</dbReference>
<name>A0A7Y3RK73_9PROT</name>
<dbReference type="Pfam" id="PF00106">
    <property type="entry name" value="adh_short"/>
    <property type="match status" value="1"/>
</dbReference>
<dbReference type="Gene3D" id="3.40.50.720">
    <property type="entry name" value="NAD(P)-binding Rossmann-like Domain"/>
    <property type="match status" value="1"/>
</dbReference>
<dbReference type="Proteomes" id="UP000536835">
    <property type="component" value="Unassembled WGS sequence"/>
</dbReference>
<comment type="similarity">
    <text evidence="1">Belongs to the short-chain dehydrogenases/reductases (SDR) family.</text>
</comment>
<gene>
    <name evidence="3" type="ORF">HK107_04315</name>
</gene>
<comment type="caution">
    <text evidence="3">The sequence shown here is derived from an EMBL/GenBank/DDBJ whole genome shotgun (WGS) entry which is preliminary data.</text>
</comment>
<dbReference type="PRINTS" id="PR00081">
    <property type="entry name" value="GDHRDH"/>
</dbReference>
<protein>
    <submittedName>
        <fullName evidence="3">SDR family oxidoreductase</fullName>
    </submittedName>
</protein>
<dbReference type="SUPFAM" id="SSF51735">
    <property type="entry name" value="NAD(P)-binding Rossmann-fold domains"/>
    <property type="match status" value="1"/>
</dbReference>
<proteinExistence type="inferred from homology"/>
<dbReference type="InterPro" id="IPR002347">
    <property type="entry name" value="SDR_fam"/>
</dbReference>
<dbReference type="InterPro" id="IPR051911">
    <property type="entry name" value="SDR_oxidoreductase"/>
</dbReference>
<dbReference type="PANTHER" id="PTHR43976">
    <property type="entry name" value="SHORT CHAIN DEHYDROGENASE"/>
    <property type="match status" value="1"/>
</dbReference>
<dbReference type="PROSITE" id="PS51318">
    <property type="entry name" value="TAT"/>
    <property type="match status" value="1"/>
</dbReference>
<feature type="signal peptide" evidence="2">
    <location>
        <begin position="1"/>
        <end position="30"/>
    </location>
</feature>
<accession>A0A7Y3RK73</accession>
<organism evidence="3 4">
    <name type="scientific">Parvularcula mediterranea</name>
    <dbReference type="NCBI Taxonomy" id="2732508"/>
    <lineage>
        <taxon>Bacteria</taxon>
        <taxon>Pseudomonadati</taxon>
        <taxon>Pseudomonadota</taxon>
        <taxon>Alphaproteobacteria</taxon>
        <taxon>Parvularculales</taxon>
        <taxon>Parvularculaceae</taxon>
        <taxon>Parvularcula</taxon>
    </lineage>
</organism>
<dbReference type="PRINTS" id="PR00080">
    <property type="entry name" value="SDRFAMILY"/>
</dbReference>
<sequence length="333" mass="35708">MTSPINRRQMLAGAAAVSAAAATQTGSAAAQDPVRSLEGRSILITGCSSGFGRLMAEHFAEEGAKVFATMRNVPRPEAEELKDFASDKGVDLTVLEIDVTSDRQVAKATKKALKAAGGHIEVLVNNAGISYAGPVEMQDMKATEHMFQTNVYGPHRLARALLPAMREKRSGLIVQISSQLGRVIVPAYGQYSPTKFALEAMSEGMAYEVAPFGIDVNIIEPGGYPTKIWENSDARTESLLNRVPGDQQKAYGEMLAWVRQAGAAPRNTDPMDIPRAVAEIIRMPAGQRPLRTPVHPGPKPQAAINEVSKQTQLALMERAGMAEIGKTAYGVKA</sequence>